<dbReference type="EMBL" id="CVRB01000002">
    <property type="protein sequence ID" value="CRK82207.1"/>
    <property type="molecule type" value="Genomic_DNA"/>
</dbReference>
<keyword evidence="1" id="KW-0805">Transcription regulation</keyword>
<dbReference type="GO" id="GO:0003677">
    <property type="term" value="F:DNA binding"/>
    <property type="evidence" value="ECO:0007669"/>
    <property type="project" value="UniProtKB-KW"/>
</dbReference>
<dbReference type="PRINTS" id="PR00035">
    <property type="entry name" value="HTHGNTR"/>
</dbReference>
<protein>
    <submittedName>
        <fullName evidence="5">GntR family transcriptional regulator</fullName>
    </submittedName>
</protein>
<dbReference type="GO" id="GO:0003700">
    <property type="term" value="F:DNA-binding transcription factor activity"/>
    <property type="evidence" value="ECO:0007669"/>
    <property type="project" value="InterPro"/>
</dbReference>
<feature type="domain" description="HTH gntR-type" evidence="4">
    <location>
        <begin position="1"/>
        <end position="69"/>
    </location>
</feature>
<dbReference type="SUPFAM" id="SSF46785">
    <property type="entry name" value="Winged helix' DNA-binding domain"/>
    <property type="match status" value="1"/>
</dbReference>
<dbReference type="AlphaFoldDB" id="A0A0U1NVY9"/>
<dbReference type="STRING" id="1499688.BN000_02128"/>
<gene>
    <name evidence="5" type="ORF">BN000_02128</name>
</gene>
<reference evidence="6" key="1">
    <citation type="submission" date="2015-05" db="EMBL/GenBank/DDBJ databases">
        <authorList>
            <person name="Urmite Genomes"/>
        </authorList>
    </citation>
    <scope>NUCLEOTIDE SEQUENCE [LARGE SCALE GENOMIC DNA]</scope>
    <source>
        <strain evidence="6">LF1</strain>
    </source>
</reference>
<proteinExistence type="predicted"/>
<dbReference type="SMART" id="SM00345">
    <property type="entry name" value="HTH_GNTR"/>
    <property type="match status" value="1"/>
</dbReference>
<dbReference type="CDD" id="cd07377">
    <property type="entry name" value="WHTH_GntR"/>
    <property type="match status" value="1"/>
</dbReference>
<evidence type="ECO:0000313" key="5">
    <source>
        <dbReference type="EMBL" id="CRK82207.1"/>
    </source>
</evidence>
<accession>A0A0U1NVY9</accession>
<dbReference type="SUPFAM" id="SSF64288">
    <property type="entry name" value="Chorismate lyase-like"/>
    <property type="match status" value="1"/>
</dbReference>
<keyword evidence="6" id="KW-1185">Reference proteome</keyword>
<evidence type="ECO:0000256" key="2">
    <source>
        <dbReference type="ARBA" id="ARBA00023125"/>
    </source>
</evidence>
<dbReference type="InterPro" id="IPR011663">
    <property type="entry name" value="UTRA"/>
</dbReference>
<dbReference type="InterPro" id="IPR050679">
    <property type="entry name" value="Bact_HTH_transcr_reg"/>
</dbReference>
<dbReference type="Pfam" id="PF07702">
    <property type="entry name" value="UTRA"/>
    <property type="match status" value="1"/>
</dbReference>
<dbReference type="PROSITE" id="PS50949">
    <property type="entry name" value="HTH_GNTR"/>
    <property type="match status" value="1"/>
</dbReference>
<evidence type="ECO:0000313" key="6">
    <source>
        <dbReference type="Proteomes" id="UP000199087"/>
    </source>
</evidence>
<dbReference type="InterPro" id="IPR036390">
    <property type="entry name" value="WH_DNA-bd_sf"/>
</dbReference>
<name>A0A0U1NVY9_9BACI</name>
<evidence type="ECO:0000259" key="4">
    <source>
        <dbReference type="PROSITE" id="PS50949"/>
    </source>
</evidence>
<dbReference type="RefSeq" id="WP_090634004.1">
    <property type="nucleotide sequence ID" value="NZ_CVRB01000002.1"/>
</dbReference>
<dbReference type="Gene3D" id="1.10.10.10">
    <property type="entry name" value="Winged helix-like DNA-binding domain superfamily/Winged helix DNA-binding domain"/>
    <property type="match status" value="1"/>
</dbReference>
<sequence>MVDELMIVDEMISVIKSGKFDPDDKLPSENELAEKYMVPRIMIRKAYERLQEQGFIYSRQGKGSFVKDRKNQIPLVLSGDESFSKKMQEQGYHLETKTIFCEEIDYNKKIFRFLGVEDTNKVFKIGRLRLVDRKPIALHISFVAQVVFQDIEAAGPKITSMFDYYNKQGFLNFFSAPSTLSVAFPTKFEREVLDCASLVPLLVLESGCLDKESGTVLEYTKIIYRSDRFTYVI</sequence>
<keyword evidence="2" id="KW-0238">DNA-binding</keyword>
<dbReference type="InterPro" id="IPR000524">
    <property type="entry name" value="Tscrpt_reg_HTH_GntR"/>
</dbReference>
<dbReference type="PANTHER" id="PTHR44846">
    <property type="entry name" value="MANNOSYL-D-GLYCERATE TRANSPORT/METABOLISM SYSTEM REPRESSOR MNGR-RELATED"/>
    <property type="match status" value="1"/>
</dbReference>
<evidence type="ECO:0000256" key="3">
    <source>
        <dbReference type="ARBA" id="ARBA00023163"/>
    </source>
</evidence>
<organism evidence="5 6">
    <name type="scientific">Neobacillus massiliamazoniensis</name>
    <dbReference type="NCBI Taxonomy" id="1499688"/>
    <lineage>
        <taxon>Bacteria</taxon>
        <taxon>Bacillati</taxon>
        <taxon>Bacillota</taxon>
        <taxon>Bacilli</taxon>
        <taxon>Bacillales</taxon>
        <taxon>Bacillaceae</taxon>
        <taxon>Neobacillus</taxon>
    </lineage>
</organism>
<evidence type="ECO:0000256" key="1">
    <source>
        <dbReference type="ARBA" id="ARBA00023015"/>
    </source>
</evidence>
<dbReference type="SMART" id="SM00866">
    <property type="entry name" value="UTRA"/>
    <property type="match status" value="1"/>
</dbReference>
<keyword evidence="3" id="KW-0804">Transcription</keyword>
<dbReference type="OrthoDB" id="9816541at2"/>
<dbReference type="PANTHER" id="PTHR44846:SF17">
    <property type="entry name" value="GNTR-FAMILY TRANSCRIPTIONAL REGULATOR"/>
    <property type="match status" value="1"/>
</dbReference>
<dbReference type="Proteomes" id="UP000199087">
    <property type="component" value="Unassembled WGS sequence"/>
</dbReference>
<dbReference type="InterPro" id="IPR028978">
    <property type="entry name" value="Chorismate_lyase_/UTRA_dom_sf"/>
</dbReference>
<dbReference type="Gene3D" id="3.40.1410.10">
    <property type="entry name" value="Chorismate lyase-like"/>
    <property type="match status" value="1"/>
</dbReference>
<dbReference type="InterPro" id="IPR036388">
    <property type="entry name" value="WH-like_DNA-bd_sf"/>
</dbReference>
<dbReference type="Pfam" id="PF00392">
    <property type="entry name" value="GntR"/>
    <property type="match status" value="1"/>
</dbReference>
<dbReference type="GO" id="GO:0045892">
    <property type="term" value="P:negative regulation of DNA-templated transcription"/>
    <property type="evidence" value="ECO:0007669"/>
    <property type="project" value="TreeGrafter"/>
</dbReference>